<evidence type="ECO:0000313" key="1">
    <source>
        <dbReference type="EMBL" id="GAA0221871.1"/>
    </source>
</evidence>
<dbReference type="EMBL" id="BAAABU010000003">
    <property type="protein sequence ID" value="GAA0221871.1"/>
    <property type="molecule type" value="Genomic_DNA"/>
</dbReference>
<keyword evidence="2" id="KW-1185">Reference proteome</keyword>
<evidence type="ECO:0000313" key="2">
    <source>
        <dbReference type="Proteomes" id="UP001500416"/>
    </source>
</evidence>
<reference evidence="2" key="1">
    <citation type="journal article" date="2019" name="Int. J. Syst. Evol. Microbiol.">
        <title>The Global Catalogue of Microorganisms (GCM) 10K type strain sequencing project: providing services to taxonomists for standard genome sequencing and annotation.</title>
        <authorList>
            <consortium name="The Broad Institute Genomics Platform"/>
            <consortium name="The Broad Institute Genome Sequencing Center for Infectious Disease"/>
            <person name="Wu L."/>
            <person name="Ma J."/>
        </authorList>
    </citation>
    <scope>NUCLEOTIDE SEQUENCE [LARGE SCALE GENOMIC DNA]</scope>
    <source>
        <strain evidence="2">JCM 3380</strain>
    </source>
</reference>
<proteinExistence type="predicted"/>
<comment type="caution">
    <text evidence="1">The sequence shown here is derived from an EMBL/GenBank/DDBJ whole genome shotgun (WGS) entry which is preliminary data.</text>
</comment>
<name>A0ABP3D2M2_9PSEU</name>
<protein>
    <submittedName>
        <fullName evidence="1">Uncharacterized protein</fullName>
    </submittedName>
</protein>
<organism evidence="1 2">
    <name type="scientific">Saccharothrix mutabilis subsp. mutabilis</name>
    <dbReference type="NCBI Taxonomy" id="66855"/>
    <lineage>
        <taxon>Bacteria</taxon>
        <taxon>Bacillati</taxon>
        <taxon>Actinomycetota</taxon>
        <taxon>Actinomycetes</taxon>
        <taxon>Pseudonocardiales</taxon>
        <taxon>Pseudonocardiaceae</taxon>
        <taxon>Saccharothrix</taxon>
    </lineage>
</organism>
<gene>
    <name evidence="1" type="ORF">GCM10010492_19980</name>
</gene>
<sequence length="190" mass="20958">MVTAQETTRPPITERAREHARTIPNSWLQVFDPVVERVVGAVSEAVIGRYLVDARGEITDTYVENPRYQGPGNELEGAMFLVGAGSIPLEEALLAVLGAELVLPLDPARRDRPHLVLREEPGVRVVDAFTSDRVAPADWPQHWQRRTGAELAVVFDRADERFELRLCGPAGVRLTVPGDELARALHATVL</sequence>
<accession>A0ABP3D2M2</accession>
<dbReference type="Proteomes" id="UP001500416">
    <property type="component" value="Unassembled WGS sequence"/>
</dbReference>